<feature type="compositionally biased region" description="Basic and acidic residues" evidence="1">
    <location>
        <begin position="109"/>
        <end position="119"/>
    </location>
</feature>
<comment type="caution">
    <text evidence="2">The sequence shown here is derived from an EMBL/GenBank/DDBJ whole genome shotgun (WGS) entry which is preliminary data.</text>
</comment>
<evidence type="ECO:0000313" key="2">
    <source>
        <dbReference type="EMBL" id="MBW0547238.1"/>
    </source>
</evidence>
<evidence type="ECO:0000256" key="1">
    <source>
        <dbReference type="SAM" id="MobiDB-lite"/>
    </source>
</evidence>
<feature type="region of interest" description="Disordered" evidence="1">
    <location>
        <begin position="146"/>
        <end position="199"/>
    </location>
</feature>
<proteinExistence type="predicted"/>
<name>A0A9Q3INS6_9BASI</name>
<protein>
    <submittedName>
        <fullName evidence="2">Uncharacterized protein</fullName>
    </submittedName>
</protein>
<organism evidence="2 3">
    <name type="scientific">Austropuccinia psidii MF-1</name>
    <dbReference type="NCBI Taxonomy" id="1389203"/>
    <lineage>
        <taxon>Eukaryota</taxon>
        <taxon>Fungi</taxon>
        <taxon>Dikarya</taxon>
        <taxon>Basidiomycota</taxon>
        <taxon>Pucciniomycotina</taxon>
        <taxon>Pucciniomycetes</taxon>
        <taxon>Pucciniales</taxon>
        <taxon>Sphaerophragmiaceae</taxon>
        <taxon>Austropuccinia</taxon>
    </lineage>
</organism>
<feature type="region of interest" description="Disordered" evidence="1">
    <location>
        <begin position="1"/>
        <end position="43"/>
    </location>
</feature>
<feature type="compositionally biased region" description="Low complexity" evidence="1">
    <location>
        <begin position="33"/>
        <end position="43"/>
    </location>
</feature>
<evidence type="ECO:0000313" key="3">
    <source>
        <dbReference type="Proteomes" id="UP000765509"/>
    </source>
</evidence>
<gene>
    <name evidence="2" type="ORF">O181_086953</name>
</gene>
<reference evidence="2" key="1">
    <citation type="submission" date="2021-03" db="EMBL/GenBank/DDBJ databases">
        <title>Draft genome sequence of rust myrtle Austropuccinia psidii MF-1, a brazilian biotype.</title>
        <authorList>
            <person name="Quecine M.C."/>
            <person name="Pachon D.M.R."/>
            <person name="Bonatelli M.L."/>
            <person name="Correr F.H."/>
            <person name="Franceschini L.M."/>
            <person name="Leite T.F."/>
            <person name="Margarido G.R.A."/>
            <person name="Almeida C.A."/>
            <person name="Ferrarezi J.A."/>
            <person name="Labate C.A."/>
        </authorList>
    </citation>
    <scope>NUCLEOTIDE SEQUENCE</scope>
    <source>
        <strain evidence="2">MF-1</strain>
    </source>
</reference>
<keyword evidence="3" id="KW-1185">Reference proteome</keyword>
<sequence>MQSNGSGPRHSSHKSKGQDFQPRGEAQMEDARTSTSSQSLSSTFKALIESPEADITAIPVVRPESFPTGNNRNIPVSIQELVYSGKEAGVGTFAKSLDRHNELISAIEEVHGPRKERGSSEGLETHVLQRTSPTYKSLVKKSKHVFIVPEEEVGPRKEQQPSGSSTRLHKEKSASKSPKKGQANLKEQSEGQEKGRAQV</sequence>
<feature type="compositionally biased region" description="Basic and acidic residues" evidence="1">
    <location>
        <begin position="187"/>
        <end position="199"/>
    </location>
</feature>
<feature type="region of interest" description="Disordered" evidence="1">
    <location>
        <begin position="109"/>
        <end position="129"/>
    </location>
</feature>
<dbReference type="EMBL" id="AVOT02052290">
    <property type="protein sequence ID" value="MBW0547238.1"/>
    <property type="molecule type" value="Genomic_DNA"/>
</dbReference>
<accession>A0A9Q3INS6</accession>
<dbReference type="AlphaFoldDB" id="A0A9Q3INS6"/>
<dbReference type="Proteomes" id="UP000765509">
    <property type="component" value="Unassembled WGS sequence"/>
</dbReference>